<dbReference type="InterPro" id="IPR011047">
    <property type="entry name" value="Quinoprotein_ADH-like_sf"/>
</dbReference>
<evidence type="ECO:0000259" key="2">
    <source>
        <dbReference type="Pfam" id="PF13360"/>
    </source>
</evidence>
<sequence length="698" mass="74748">MSSFNSASAADWVDDDLNDPGSEGGGSPHPIEAWSHLTDFPLQGMAFAPEPERLLVWDESGLVILLNAHGQRLAQVRAPEPIAAASISGDGSRIAVVMRGARFQLLDEGLGLVKDRACVFDPVAVALDAHGRYTAISSRSCRIAFYSRYGVAAGTHDGHQPPTQLTFIPGRAALVAATSAGTLLELDLNEPQAGRLAASVRWQTFSTARVGRIAVDGDGDLILASCHNLGVQRYDGRGRNDGAYQVGGTVTHAVCDMPGRCLAAATHEGELIVLSRAGSIRTRLRLDGSIQALEMDGLGRYVIYGTPQGELTRLNLNGRAPISRALRPRVAGRAETSALATSAPVGSGPVRGRSASRLNAATEPRMRRPAWRVPVATDDLQAETAVLAVLDQPPRIGLMSRSNRLELFDFTGKRRGRTPELHGSGRLLQACPHWMAAATDRSLALVDLKRGTVHPLDLDLVQLSHLAIQPDSYGVAVVMECDRIGRATTAGRWVWRTELHHRVEDLAIAADGLTAWTGDDGLLRVTGPGGNRVGEFRDDQGEPLALVAAPGMHQLGATTASSVAWITLARRGQVARGHAADGSVVWQTPLPWESWGLHVAGHHLIVVGLDGRLIALDLKGRPLTQSAGHRHRVLRFVEVAGGEIRRITLSDQHLFCSTLTGETIWRALVESATGALAVGRDGVALMLGRDLAWFPFEE</sequence>
<evidence type="ECO:0000256" key="1">
    <source>
        <dbReference type="SAM" id="MobiDB-lite"/>
    </source>
</evidence>
<protein>
    <recommendedName>
        <fullName evidence="2">Pyrrolo-quinoline quinone repeat domain-containing protein</fullName>
    </recommendedName>
</protein>
<dbReference type="RefSeq" id="WP_013564997.1">
    <property type="nucleotide sequence ID" value="NC_014962.1"/>
</dbReference>
<name>E8R4A8_ISOPI</name>
<keyword evidence="4" id="KW-1185">Reference proteome</keyword>
<accession>E8R4A8</accession>
<feature type="region of interest" description="Disordered" evidence="1">
    <location>
        <begin position="1"/>
        <end position="32"/>
    </location>
</feature>
<dbReference type="HOGENOM" id="CLU_394716_0_0_0"/>
<dbReference type="STRING" id="575540.Isop_2130"/>
<dbReference type="OrthoDB" id="210095at2"/>
<feature type="domain" description="Pyrrolo-quinoline quinone repeat" evidence="2">
    <location>
        <begin position="571"/>
        <end position="687"/>
    </location>
</feature>
<dbReference type="InParanoid" id="E8R4A8"/>
<dbReference type="AlphaFoldDB" id="E8R4A8"/>
<dbReference type="EMBL" id="CP002353">
    <property type="protein sequence ID" value="ADV62709.1"/>
    <property type="molecule type" value="Genomic_DNA"/>
</dbReference>
<dbReference type="InterPro" id="IPR011044">
    <property type="entry name" value="Quino_amine_DH_bsu"/>
</dbReference>
<reference key="1">
    <citation type="submission" date="2010-11" db="EMBL/GenBank/DDBJ databases">
        <title>The complete sequence of chromosome of Isophaera pallida ATCC 43644.</title>
        <authorList>
            <consortium name="US DOE Joint Genome Institute (JGI-PGF)"/>
            <person name="Lucas S."/>
            <person name="Copeland A."/>
            <person name="Lapidus A."/>
            <person name="Bruce D."/>
            <person name="Goodwin L."/>
            <person name="Pitluck S."/>
            <person name="Kyrpides N."/>
            <person name="Mavromatis K."/>
            <person name="Pagani I."/>
            <person name="Ivanova N."/>
            <person name="Saunders E."/>
            <person name="Brettin T."/>
            <person name="Detter J.C."/>
            <person name="Han C."/>
            <person name="Tapia R."/>
            <person name="Land M."/>
            <person name="Hauser L."/>
            <person name="Markowitz V."/>
            <person name="Cheng J.-F."/>
            <person name="Hugenholtz P."/>
            <person name="Woyke T."/>
            <person name="Wu D."/>
            <person name="Eisen J.A."/>
        </authorList>
    </citation>
    <scope>NUCLEOTIDE SEQUENCE</scope>
    <source>
        <strain>ATCC 43644</strain>
    </source>
</reference>
<dbReference type="Proteomes" id="UP000008631">
    <property type="component" value="Chromosome"/>
</dbReference>
<gene>
    <name evidence="3" type="ordered locus">Isop_2130</name>
</gene>
<evidence type="ECO:0000313" key="4">
    <source>
        <dbReference type="Proteomes" id="UP000008631"/>
    </source>
</evidence>
<dbReference type="SUPFAM" id="SSF50969">
    <property type="entry name" value="YVTN repeat-like/Quinoprotein amine dehydrogenase"/>
    <property type="match status" value="1"/>
</dbReference>
<proteinExistence type="predicted"/>
<dbReference type="InterPro" id="IPR002372">
    <property type="entry name" value="PQQ_rpt_dom"/>
</dbReference>
<dbReference type="KEGG" id="ipa:Isop_2130"/>
<feature type="region of interest" description="Disordered" evidence="1">
    <location>
        <begin position="333"/>
        <end position="363"/>
    </location>
</feature>
<dbReference type="eggNOG" id="COG3386">
    <property type="taxonomic scope" value="Bacteria"/>
</dbReference>
<dbReference type="SUPFAM" id="SSF50998">
    <property type="entry name" value="Quinoprotein alcohol dehydrogenase-like"/>
    <property type="match status" value="1"/>
</dbReference>
<dbReference type="InterPro" id="IPR015943">
    <property type="entry name" value="WD40/YVTN_repeat-like_dom_sf"/>
</dbReference>
<reference evidence="3 4" key="2">
    <citation type="journal article" date="2011" name="Stand. Genomic Sci.">
        <title>Complete genome sequence of Isosphaera pallida type strain (IS1B).</title>
        <authorList>
            <consortium name="US DOE Joint Genome Institute (JGI-PGF)"/>
            <person name="Goker M."/>
            <person name="Cleland D."/>
            <person name="Saunders E."/>
            <person name="Lapidus A."/>
            <person name="Nolan M."/>
            <person name="Lucas S."/>
            <person name="Hammon N."/>
            <person name="Deshpande S."/>
            <person name="Cheng J.F."/>
            <person name="Tapia R."/>
            <person name="Han C."/>
            <person name="Goodwin L."/>
            <person name="Pitluck S."/>
            <person name="Liolios K."/>
            <person name="Pagani I."/>
            <person name="Ivanova N."/>
            <person name="Mavromatis K."/>
            <person name="Pati A."/>
            <person name="Chen A."/>
            <person name="Palaniappan K."/>
            <person name="Land M."/>
            <person name="Hauser L."/>
            <person name="Chang Y.J."/>
            <person name="Jeffries C.D."/>
            <person name="Detter J.C."/>
            <person name="Beck B."/>
            <person name="Woyke T."/>
            <person name="Bristow J."/>
            <person name="Eisen J.A."/>
            <person name="Markowitz V."/>
            <person name="Hugenholtz P."/>
            <person name="Kyrpides N.C."/>
            <person name="Klenk H.P."/>
        </authorList>
    </citation>
    <scope>NUCLEOTIDE SEQUENCE [LARGE SCALE GENOMIC DNA]</scope>
    <source>
        <strain evidence="4">ATCC 43644 / DSM 9630 / IS1B</strain>
    </source>
</reference>
<evidence type="ECO:0000313" key="3">
    <source>
        <dbReference type="EMBL" id="ADV62709.1"/>
    </source>
</evidence>
<organism evidence="3 4">
    <name type="scientific">Isosphaera pallida (strain ATCC 43644 / DSM 9630 / IS1B)</name>
    <dbReference type="NCBI Taxonomy" id="575540"/>
    <lineage>
        <taxon>Bacteria</taxon>
        <taxon>Pseudomonadati</taxon>
        <taxon>Planctomycetota</taxon>
        <taxon>Planctomycetia</taxon>
        <taxon>Isosphaerales</taxon>
        <taxon>Isosphaeraceae</taxon>
        <taxon>Isosphaera</taxon>
    </lineage>
</organism>
<dbReference type="Gene3D" id="2.130.10.10">
    <property type="entry name" value="YVTN repeat-like/Quinoprotein amine dehydrogenase"/>
    <property type="match status" value="2"/>
</dbReference>
<dbReference type="Pfam" id="PF13360">
    <property type="entry name" value="PQQ_2"/>
    <property type="match status" value="1"/>
</dbReference>
<dbReference type="eggNOG" id="COG1520">
    <property type="taxonomic scope" value="Bacteria"/>
</dbReference>